<name>A0A9W9SQ14_9EURO</name>
<dbReference type="AlphaFoldDB" id="A0A9W9SQ14"/>
<dbReference type="Proteomes" id="UP001147752">
    <property type="component" value="Unassembled WGS sequence"/>
</dbReference>
<evidence type="ECO:0000313" key="3">
    <source>
        <dbReference type="Proteomes" id="UP001147752"/>
    </source>
</evidence>
<dbReference type="Pfam" id="PF05368">
    <property type="entry name" value="NmrA"/>
    <property type="match status" value="1"/>
</dbReference>
<dbReference type="GeneID" id="81457206"/>
<reference evidence="2" key="2">
    <citation type="journal article" date="2023" name="IMA Fungus">
        <title>Comparative genomic study of the Penicillium genus elucidates a diverse pangenome and 15 lateral gene transfer events.</title>
        <authorList>
            <person name="Petersen C."/>
            <person name="Sorensen T."/>
            <person name="Nielsen M.R."/>
            <person name="Sondergaard T.E."/>
            <person name="Sorensen J.L."/>
            <person name="Fitzpatrick D.A."/>
            <person name="Frisvad J.C."/>
            <person name="Nielsen K.L."/>
        </authorList>
    </citation>
    <scope>NUCLEOTIDE SEQUENCE</scope>
    <source>
        <strain evidence="2">IBT 3081</strain>
    </source>
</reference>
<keyword evidence="3" id="KW-1185">Reference proteome</keyword>
<dbReference type="SUPFAM" id="SSF51735">
    <property type="entry name" value="NAD(P)-binding Rossmann-fold domains"/>
    <property type="match status" value="1"/>
</dbReference>
<dbReference type="PROSITE" id="PS50075">
    <property type="entry name" value="CARRIER"/>
    <property type="match status" value="1"/>
</dbReference>
<dbReference type="InterPro" id="IPR008030">
    <property type="entry name" value="NmrA-like"/>
</dbReference>
<dbReference type="Gene3D" id="3.40.50.720">
    <property type="entry name" value="NAD(P)-binding Rossmann-like Domain"/>
    <property type="match status" value="1"/>
</dbReference>
<dbReference type="RefSeq" id="XP_056582158.1">
    <property type="nucleotide sequence ID" value="XM_056718023.1"/>
</dbReference>
<reference evidence="2" key="1">
    <citation type="submission" date="2022-12" db="EMBL/GenBank/DDBJ databases">
        <authorList>
            <person name="Petersen C."/>
        </authorList>
    </citation>
    <scope>NUCLEOTIDE SEQUENCE</scope>
    <source>
        <strain evidence="2">IBT 3081</strain>
    </source>
</reference>
<organism evidence="2 3">
    <name type="scientific">Penicillium concentricum</name>
    <dbReference type="NCBI Taxonomy" id="293559"/>
    <lineage>
        <taxon>Eukaryota</taxon>
        <taxon>Fungi</taxon>
        <taxon>Dikarya</taxon>
        <taxon>Ascomycota</taxon>
        <taxon>Pezizomycotina</taxon>
        <taxon>Eurotiomycetes</taxon>
        <taxon>Eurotiomycetidae</taxon>
        <taxon>Eurotiales</taxon>
        <taxon>Aspergillaceae</taxon>
        <taxon>Penicillium</taxon>
    </lineage>
</organism>
<dbReference type="InterPro" id="IPR009081">
    <property type="entry name" value="PP-bd_ACP"/>
</dbReference>
<proteinExistence type="predicted"/>
<comment type="caution">
    <text evidence="2">The sequence shown here is derived from an EMBL/GenBank/DDBJ whole genome shotgun (WGS) entry which is preliminary data.</text>
</comment>
<protein>
    <recommendedName>
        <fullName evidence="1">Carrier domain-containing protein</fullName>
    </recommendedName>
</protein>
<gene>
    <name evidence="2" type="ORF">N7517_000293</name>
</gene>
<dbReference type="OrthoDB" id="4369807at2759"/>
<accession>A0A9W9SQ14</accession>
<feature type="domain" description="Carrier" evidence="1">
    <location>
        <begin position="1"/>
        <end position="43"/>
    </location>
</feature>
<dbReference type="EMBL" id="JAPZBT010000001">
    <property type="protein sequence ID" value="KAJ5382382.1"/>
    <property type="molecule type" value="Genomic_DNA"/>
</dbReference>
<dbReference type="InterPro" id="IPR036291">
    <property type="entry name" value="NAD(P)-bd_dom_sf"/>
</dbReference>
<evidence type="ECO:0000259" key="1">
    <source>
        <dbReference type="PROSITE" id="PS50075"/>
    </source>
</evidence>
<sequence length="108" mass="11393">MDSLVGVEMRSWWRQAFGFDIRVLELLGMGNLDGLADVGGSTAPSSAVKDLSVVYQLNLTMSTPRKTILVTGATGKQGGALIQILLSAPDTAGFNIVAVTRDITTPAR</sequence>
<evidence type="ECO:0000313" key="2">
    <source>
        <dbReference type="EMBL" id="KAJ5382382.1"/>
    </source>
</evidence>